<evidence type="ECO:0000313" key="11">
    <source>
        <dbReference type="Proteomes" id="UP000233524"/>
    </source>
</evidence>
<feature type="transmembrane region" description="Helical" evidence="9">
    <location>
        <begin position="181"/>
        <end position="201"/>
    </location>
</feature>
<proteinExistence type="predicted"/>
<evidence type="ECO:0000313" key="10">
    <source>
        <dbReference type="EMBL" id="PKS07810.1"/>
    </source>
</evidence>
<reference evidence="10 11" key="1">
    <citation type="journal article" date="2017" name="G3 (Bethesda)">
        <title>First Draft Genome Sequence of the Pathogenic Fungus Lomentospora prolificans (Formerly Scedosporium prolificans).</title>
        <authorList>
            <person name="Luo R."/>
            <person name="Zimin A."/>
            <person name="Workman R."/>
            <person name="Fan Y."/>
            <person name="Pertea G."/>
            <person name="Grossman N."/>
            <person name="Wear M.P."/>
            <person name="Jia B."/>
            <person name="Miller H."/>
            <person name="Casadevall A."/>
            <person name="Timp W."/>
            <person name="Zhang S.X."/>
            <person name="Salzberg S.L."/>
        </authorList>
    </citation>
    <scope>NUCLEOTIDE SEQUENCE [LARGE SCALE GENOMIC DNA]</scope>
    <source>
        <strain evidence="10 11">JHH-5317</strain>
    </source>
</reference>
<dbReference type="OrthoDB" id="17366at2759"/>
<dbReference type="Proteomes" id="UP000233524">
    <property type="component" value="Unassembled WGS sequence"/>
</dbReference>
<dbReference type="AlphaFoldDB" id="A0A2N3N5U0"/>
<dbReference type="InParanoid" id="A0A2N3N5U0"/>
<evidence type="ECO:0000256" key="6">
    <source>
        <dbReference type="ARBA" id="ARBA00022989"/>
    </source>
</evidence>
<dbReference type="STRING" id="41688.A0A2N3N5U0"/>
<keyword evidence="7 9" id="KW-0472">Membrane</keyword>
<dbReference type="EMBL" id="NLAX01000701">
    <property type="protein sequence ID" value="PKS07810.1"/>
    <property type="molecule type" value="Genomic_DNA"/>
</dbReference>
<sequence>MPLVDPVTMSTAARQTTNTKDRSADAATPLRPVILFGSGIARATDGLELLLLAGLFRIQFGKLVEDPVPTLQNGLLVFASLQTAWALLCCPPAGSQGKKRTANPASSAALSLVLTALIVPFLHIVFVLFGAPFLTHQLETLLCSATLAILSVFPVFYAHGVDAGAWKAVCGFSAPLDETVGGFWGGIVGAWLGAVPIPLDWDREWQKWPVTILCGLVGGYIIGRLIGGLATLDAKKGASGAIAKSNVKGE</sequence>
<evidence type="ECO:0000256" key="4">
    <source>
        <dbReference type="ARBA" id="ARBA00022692"/>
    </source>
</evidence>
<accession>A0A2N3N5U0</accession>
<evidence type="ECO:0000256" key="7">
    <source>
        <dbReference type="ARBA" id="ARBA00023136"/>
    </source>
</evidence>
<dbReference type="Pfam" id="PF06699">
    <property type="entry name" value="PIG-F"/>
    <property type="match status" value="1"/>
</dbReference>
<gene>
    <name evidence="10" type="ORF">jhhlp_006418</name>
</gene>
<evidence type="ECO:0000256" key="1">
    <source>
        <dbReference type="ARBA" id="ARBA00004477"/>
    </source>
</evidence>
<evidence type="ECO:0000256" key="9">
    <source>
        <dbReference type="SAM" id="Phobius"/>
    </source>
</evidence>
<comment type="subcellular location">
    <subcellularLocation>
        <location evidence="1">Endoplasmic reticulum membrane</location>
        <topology evidence="1">Multi-pass membrane protein</topology>
    </subcellularLocation>
</comment>
<comment type="pathway">
    <text evidence="2">Glycolipid biosynthesis; glycosylphosphatidylinositol-anchor biosynthesis.</text>
</comment>
<dbReference type="GO" id="GO:0005789">
    <property type="term" value="C:endoplasmic reticulum membrane"/>
    <property type="evidence" value="ECO:0007669"/>
    <property type="project" value="UniProtKB-SubCell"/>
</dbReference>
<feature type="transmembrane region" description="Helical" evidence="9">
    <location>
        <begin position="208"/>
        <end position="226"/>
    </location>
</feature>
<feature type="region of interest" description="Disordered" evidence="8">
    <location>
        <begin position="1"/>
        <end position="25"/>
    </location>
</feature>
<dbReference type="InterPro" id="IPR009580">
    <property type="entry name" value="GPI_biosynthesis_protein_Pig-F"/>
</dbReference>
<protein>
    <recommendedName>
        <fullName evidence="12">Glycosylphosphatidylinositol anchor biosynthesis protein 11</fullName>
    </recommendedName>
</protein>
<keyword evidence="3" id="KW-0337">GPI-anchor biosynthesis</keyword>
<comment type="caution">
    <text evidence="10">The sequence shown here is derived from an EMBL/GenBank/DDBJ whole genome shotgun (WGS) entry which is preliminary data.</text>
</comment>
<keyword evidence="11" id="KW-1185">Reference proteome</keyword>
<dbReference type="UniPathway" id="UPA00196"/>
<evidence type="ECO:0008006" key="12">
    <source>
        <dbReference type="Google" id="ProtNLM"/>
    </source>
</evidence>
<evidence type="ECO:0000256" key="8">
    <source>
        <dbReference type="SAM" id="MobiDB-lite"/>
    </source>
</evidence>
<feature type="transmembrane region" description="Helical" evidence="9">
    <location>
        <begin position="141"/>
        <end position="161"/>
    </location>
</feature>
<name>A0A2N3N5U0_9PEZI</name>
<keyword evidence="6 9" id="KW-1133">Transmembrane helix</keyword>
<dbReference type="VEuPathDB" id="FungiDB:jhhlp_006418"/>
<evidence type="ECO:0000256" key="2">
    <source>
        <dbReference type="ARBA" id="ARBA00004687"/>
    </source>
</evidence>
<keyword evidence="5" id="KW-0256">Endoplasmic reticulum</keyword>
<feature type="transmembrane region" description="Helical" evidence="9">
    <location>
        <begin position="108"/>
        <end position="129"/>
    </location>
</feature>
<evidence type="ECO:0000256" key="5">
    <source>
        <dbReference type="ARBA" id="ARBA00022824"/>
    </source>
</evidence>
<organism evidence="10 11">
    <name type="scientific">Lomentospora prolificans</name>
    <dbReference type="NCBI Taxonomy" id="41688"/>
    <lineage>
        <taxon>Eukaryota</taxon>
        <taxon>Fungi</taxon>
        <taxon>Dikarya</taxon>
        <taxon>Ascomycota</taxon>
        <taxon>Pezizomycotina</taxon>
        <taxon>Sordariomycetes</taxon>
        <taxon>Hypocreomycetidae</taxon>
        <taxon>Microascales</taxon>
        <taxon>Microascaceae</taxon>
        <taxon>Lomentospora</taxon>
    </lineage>
</organism>
<dbReference type="GO" id="GO:0006506">
    <property type="term" value="P:GPI anchor biosynthetic process"/>
    <property type="evidence" value="ECO:0007669"/>
    <property type="project" value="UniProtKB-UniPathway"/>
</dbReference>
<keyword evidence="4 9" id="KW-0812">Transmembrane</keyword>
<feature type="compositionally biased region" description="Polar residues" evidence="8">
    <location>
        <begin position="8"/>
        <end position="18"/>
    </location>
</feature>
<evidence type="ECO:0000256" key="3">
    <source>
        <dbReference type="ARBA" id="ARBA00022502"/>
    </source>
</evidence>